<evidence type="ECO:0000256" key="6">
    <source>
        <dbReference type="ARBA" id="ARBA00018587"/>
    </source>
</evidence>
<dbReference type="AlphaFoldDB" id="A0A5A9XC75"/>
<evidence type="ECO:0000256" key="10">
    <source>
        <dbReference type="ARBA" id="ARBA00022777"/>
    </source>
</evidence>
<comment type="cofactor">
    <cofactor evidence="1">
        <name>Mg(2+)</name>
        <dbReference type="ChEBI" id="CHEBI:18420"/>
    </cofactor>
</comment>
<dbReference type="PRINTS" id="PR01050">
    <property type="entry name" value="PYRUVTKNASE"/>
</dbReference>
<dbReference type="Pfam" id="PF02887">
    <property type="entry name" value="PK_C"/>
    <property type="match status" value="1"/>
</dbReference>
<name>A0A5A9XC75_9BACT</name>
<comment type="caution">
    <text evidence="19">The sequence shown here is derived from an EMBL/GenBank/DDBJ whole genome shotgun (WGS) entry which is preliminary data.</text>
</comment>
<comment type="similarity">
    <text evidence="4 16">Belongs to the pyruvate kinase family.</text>
</comment>
<reference evidence="19 20" key="1">
    <citation type="submission" date="2019-04" db="EMBL/GenBank/DDBJ databases">
        <title>Geobacter ruber sp. nov., ferric-reducing bacteria isolated from paddy soil.</title>
        <authorList>
            <person name="Xu Z."/>
            <person name="Masuda Y."/>
            <person name="Itoh H."/>
            <person name="Senoo K."/>
        </authorList>
    </citation>
    <scope>NUCLEOTIDE SEQUENCE [LARGE SCALE GENOMIC DNA]</scope>
    <source>
        <strain evidence="19 20">Red88</strain>
    </source>
</reference>
<dbReference type="PANTHER" id="PTHR11817">
    <property type="entry name" value="PYRUVATE KINASE"/>
    <property type="match status" value="1"/>
</dbReference>
<dbReference type="GO" id="GO:0004743">
    <property type="term" value="F:pyruvate kinase activity"/>
    <property type="evidence" value="ECO:0007669"/>
    <property type="project" value="UniProtKB-UniRule"/>
</dbReference>
<dbReference type="InterPro" id="IPR001697">
    <property type="entry name" value="Pyr_Knase"/>
</dbReference>
<evidence type="ECO:0000256" key="5">
    <source>
        <dbReference type="ARBA" id="ARBA00012142"/>
    </source>
</evidence>
<dbReference type="EMBL" id="SRSD01000007">
    <property type="protein sequence ID" value="KAA0890540.1"/>
    <property type="molecule type" value="Genomic_DNA"/>
</dbReference>
<evidence type="ECO:0000313" key="19">
    <source>
        <dbReference type="EMBL" id="KAA0890540.1"/>
    </source>
</evidence>
<dbReference type="SUPFAM" id="SSF50800">
    <property type="entry name" value="PK beta-barrel domain-like"/>
    <property type="match status" value="1"/>
</dbReference>
<evidence type="ECO:0000256" key="15">
    <source>
        <dbReference type="NCBIfam" id="TIGR01064"/>
    </source>
</evidence>
<dbReference type="InterPro" id="IPR015813">
    <property type="entry name" value="Pyrv/PenolPyrv_kinase-like_dom"/>
</dbReference>
<keyword evidence="9" id="KW-0547">Nucleotide-binding</keyword>
<comment type="catalytic activity">
    <reaction evidence="16">
        <text>pyruvate + ATP = phosphoenolpyruvate + ADP + H(+)</text>
        <dbReference type="Rhea" id="RHEA:18157"/>
        <dbReference type="ChEBI" id="CHEBI:15361"/>
        <dbReference type="ChEBI" id="CHEBI:15378"/>
        <dbReference type="ChEBI" id="CHEBI:30616"/>
        <dbReference type="ChEBI" id="CHEBI:58702"/>
        <dbReference type="ChEBI" id="CHEBI:456216"/>
        <dbReference type="EC" id="2.7.1.40"/>
    </reaction>
</comment>
<keyword evidence="10 16" id="KW-0418">Kinase</keyword>
<dbReference type="GO" id="GO:0005524">
    <property type="term" value="F:ATP binding"/>
    <property type="evidence" value="ECO:0007669"/>
    <property type="project" value="UniProtKB-KW"/>
</dbReference>
<keyword evidence="20" id="KW-1185">Reference proteome</keyword>
<keyword evidence="8" id="KW-0479">Metal-binding</keyword>
<dbReference type="Gene3D" id="3.20.20.60">
    <property type="entry name" value="Phosphoenolpyruvate-binding domains"/>
    <property type="match status" value="1"/>
</dbReference>
<evidence type="ECO:0000256" key="14">
    <source>
        <dbReference type="ARBA" id="ARBA00023317"/>
    </source>
</evidence>
<keyword evidence="13 16" id="KW-0324">Glycolysis</keyword>
<evidence type="ECO:0000256" key="1">
    <source>
        <dbReference type="ARBA" id="ARBA00001946"/>
    </source>
</evidence>
<sequence length="482" mass="51860">MPRTAVAVHKTKIVATLGPASSSPDMVARLISAGVDIFRLNFSHGDNAQKQELIHIIRQASEKAGHQIGILADLQGPKIRTGKMANDAMTLTKGQEVVITTEDILGRDGLIPTIYRSLPTDVHPGSRILLDDGLMELKVVAIDGERVRCTVVTGGVLKNNKGINLPGVNVSAPSLTEKDLADLDFALDAEVDFVALSFVRTAEDVEQIKRIIYLKGKNTPVVAKIEKPEALQNFKKILQATDAVMVARGDLGVEIEAEKVPVFQKKIIQACNEAGKPVITATQMLDSMIRNPRPTRAETSDVANAIVDGTDAIMLSAETASGDYPIEAVETMVRIAQDVENADFWSTVDKSLSTPSIAQAVAESACRAATSLGAKTIAVFTQSGSTAALISHFRPHLPIIAYTASPEIQRRLSIYWGVSATGIGSMADMHQQIMAVERNMLAAGYRKGDIIVIIMGLPVEARGSTNLMKVHKLGTGEFFEIY</sequence>
<evidence type="ECO:0000313" key="20">
    <source>
        <dbReference type="Proteomes" id="UP000324298"/>
    </source>
</evidence>
<accession>A0A5A9XC75</accession>
<evidence type="ECO:0000256" key="7">
    <source>
        <dbReference type="ARBA" id="ARBA00022679"/>
    </source>
</evidence>
<dbReference type="SUPFAM" id="SSF51621">
    <property type="entry name" value="Phosphoenolpyruvate/pyruvate domain"/>
    <property type="match status" value="1"/>
</dbReference>
<feature type="domain" description="Pyruvate kinase barrel" evidence="17">
    <location>
        <begin position="9"/>
        <end position="329"/>
    </location>
</feature>
<evidence type="ECO:0000256" key="3">
    <source>
        <dbReference type="ARBA" id="ARBA00004997"/>
    </source>
</evidence>
<evidence type="ECO:0000256" key="4">
    <source>
        <dbReference type="ARBA" id="ARBA00008663"/>
    </source>
</evidence>
<dbReference type="UniPathway" id="UPA00109">
    <property type="reaction ID" value="UER00188"/>
</dbReference>
<dbReference type="Gene3D" id="3.40.1380.20">
    <property type="entry name" value="Pyruvate kinase, C-terminal domain"/>
    <property type="match status" value="1"/>
</dbReference>
<evidence type="ECO:0000256" key="16">
    <source>
        <dbReference type="RuleBase" id="RU000504"/>
    </source>
</evidence>
<dbReference type="InterPro" id="IPR011037">
    <property type="entry name" value="Pyrv_Knase-like_insert_dom_sf"/>
</dbReference>
<dbReference type="InterPro" id="IPR015795">
    <property type="entry name" value="Pyrv_Knase_C"/>
</dbReference>
<dbReference type="NCBIfam" id="TIGR01064">
    <property type="entry name" value="pyruv_kin"/>
    <property type="match status" value="1"/>
</dbReference>
<evidence type="ECO:0000259" key="18">
    <source>
        <dbReference type="Pfam" id="PF02887"/>
    </source>
</evidence>
<dbReference type="SUPFAM" id="SSF52935">
    <property type="entry name" value="PK C-terminal domain-like"/>
    <property type="match status" value="1"/>
</dbReference>
<dbReference type="NCBIfam" id="NF004491">
    <property type="entry name" value="PRK05826.1"/>
    <property type="match status" value="1"/>
</dbReference>
<dbReference type="InterPro" id="IPR036918">
    <property type="entry name" value="Pyrv_Knase_C_sf"/>
</dbReference>
<evidence type="ECO:0000256" key="12">
    <source>
        <dbReference type="ARBA" id="ARBA00022842"/>
    </source>
</evidence>
<comment type="pathway">
    <text evidence="3 16">Carbohydrate degradation; glycolysis; pyruvate from D-glyceraldehyde 3-phosphate: step 5/5.</text>
</comment>
<comment type="cofactor">
    <cofactor evidence="2">
        <name>K(+)</name>
        <dbReference type="ChEBI" id="CHEBI:29103"/>
    </cofactor>
</comment>
<dbReference type="InterPro" id="IPR015793">
    <property type="entry name" value="Pyrv_Knase_brl"/>
</dbReference>
<dbReference type="Proteomes" id="UP000324298">
    <property type="component" value="Unassembled WGS sequence"/>
</dbReference>
<dbReference type="InterPro" id="IPR015806">
    <property type="entry name" value="Pyrv_Knase_insert_dom_sf"/>
</dbReference>
<dbReference type="EC" id="2.7.1.40" evidence="5 15"/>
<evidence type="ECO:0000256" key="11">
    <source>
        <dbReference type="ARBA" id="ARBA00022840"/>
    </source>
</evidence>
<proteinExistence type="inferred from homology"/>
<evidence type="ECO:0000256" key="2">
    <source>
        <dbReference type="ARBA" id="ARBA00001958"/>
    </source>
</evidence>
<keyword evidence="14 19" id="KW-0670">Pyruvate</keyword>
<dbReference type="GO" id="GO:0030955">
    <property type="term" value="F:potassium ion binding"/>
    <property type="evidence" value="ECO:0007669"/>
    <property type="project" value="UniProtKB-UniRule"/>
</dbReference>
<evidence type="ECO:0000256" key="9">
    <source>
        <dbReference type="ARBA" id="ARBA00022741"/>
    </source>
</evidence>
<protein>
    <recommendedName>
        <fullName evidence="6 15">Pyruvate kinase</fullName>
        <ecNumber evidence="5 15">2.7.1.40</ecNumber>
    </recommendedName>
</protein>
<dbReference type="GO" id="GO:0016301">
    <property type="term" value="F:kinase activity"/>
    <property type="evidence" value="ECO:0007669"/>
    <property type="project" value="UniProtKB-KW"/>
</dbReference>
<dbReference type="RefSeq" id="WP_149308097.1">
    <property type="nucleotide sequence ID" value="NZ_SRSD01000007.1"/>
</dbReference>
<keyword evidence="11" id="KW-0067">ATP-binding</keyword>
<dbReference type="GO" id="GO:0000287">
    <property type="term" value="F:magnesium ion binding"/>
    <property type="evidence" value="ECO:0007669"/>
    <property type="project" value="UniProtKB-UniRule"/>
</dbReference>
<organism evidence="19 20">
    <name type="scientific">Oryzomonas rubra</name>
    <dbReference type="NCBI Taxonomy" id="2509454"/>
    <lineage>
        <taxon>Bacteria</taxon>
        <taxon>Pseudomonadati</taxon>
        <taxon>Thermodesulfobacteriota</taxon>
        <taxon>Desulfuromonadia</taxon>
        <taxon>Geobacterales</taxon>
        <taxon>Geobacteraceae</taxon>
        <taxon>Oryzomonas</taxon>
    </lineage>
</organism>
<dbReference type="Gene3D" id="2.40.33.10">
    <property type="entry name" value="PK beta-barrel domain-like"/>
    <property type="match status" value="1"/>
</dbReference>
<gene>
    <name evidence="19" type="primary">pyk</name>
    <name evidence="19" type="ORF">ET418_12865</name>
</gene>
<evidence type="ECO:0000256" key="8">
    <source>
        <dbReference type="ARBA" id="ARBA00022723"/>
    </source>
</evidence>
<keyword evidence="12 16" id="KW-0460">Magnesium</keyword>
<dbReference type="Pfam" id="PF00224">
    <property type="entry name" value="PK"/>
    <property type="match status" value="1"/>
</dbReference>
<dbReference type="NCBIfam" id="NF004978">
    <property type="entry name" value="PRK06354.1"/>
    <property type="match status" value="1"/>
</dbReference>
<evidence type="ECO:0000256" key="13">
    <source>
        <dbReference type="ARBA" id="ARBA00023152"/>
    </source>
</evidence>
<dbReference type="InterPro" id="IPR040442">
    <property type="entry name" value="Pyrv_kinase-like_dom_sf"/>
</dbReference>
<keyword evidence="7 16" id="KW-0808">Transferase</keyword>
<dbReference type="FunFam" id="3.20.20.60:FF:000025">
    <property type="entry name" value="Pyruvate kinase"/>
    <property type="match status" value="1"/>
</dbReference>
<evidence type="ECO:0000259" key="17">
    <source>
        <dbReference type="Pfam" id="PF00224"/>
    </source>
</evidence>
<dbReference type="FunFam" id="2.40.33.10:FF:000001">
    <property type="entry name" value="Pyruvate kinase"/>
    <property type="match status" value="1"/>
</dbReference>
<dbReference type="OrthoDB" id="9812123at2"/>
<feature type="domain" description="Pyruvate kinase C-terminal" evidence="18">
    <location>
        <begin position="359"/>
        <end position="471"/>
    </location>
</feature>